<dbReference type="InterPro" id="IPR021454">
    <property type="entry name" value="DUF3105"/>
</dbReference>
<protein>
    <recommendedName>
        <fullName evidence="4">DUF3105 domain-containing protein</fullName>
    </recommendedName>
</protein>
<reference evidence="3" key="1">
    <citation type="journal article" date="2015" name="Chem. Biol.">
        <title>Structure, bioactivity, and resistance mechanism of streptomonomicin, an unusual lasso Peptide from an understudied halophilic actinomycete.</title>
        <authorList>
            <person name="Metelev M."/>
            <person name="Tietz J.I."/>
            <person name="Melby J.O."/>
            <person name="Blair P.M."/>
            <person name="Zhu L."/>
            <person name="Livnat I."/>
            <person name="Severinov K."/>
            <person name="Mitchell D.A."/>
        </authorList>
    </citation>
    <scope>NUCLEOTIDE SEQUENCE [LARGE SCALE GENOMIC DNA]</scope>
    <source>
        <strain evidence="3">YIM 90003</strain>
    </source>
</reference>
<comment type="caution">
    <text evidence="2">The sequence shown here is derived from an EMBL/GenBank/DDBJ whole genome shotgun (WGS) entry which is preliminary data.</text>
</comment>
<name>A0A0C2JF83_9ACTN</name>
<feature type="region of interest" description="Disordered" evidence="1">
    <location>
        <begin position="1"/>
        <end position="45"/>
    </location>
</feature>
<evidence type="ECO:0000313" key="3">
    <source>
        <dbReference type="Proteomes" id="UP000031675"/>
    </source>
</evidence>
<proteinExistence type="predicted"/>
<evidence type="ECO:0008006" key="4">
    <source>
        <dbReference type="Google" id="ProtNLM"/>
    </source>
</evidence>
<organism evidence="2 3">
    <name type="scientific">Streptomonospora alba</name>
    <dbReference type="NCBI Taxonomy" id="183763"/>
    <lineage>
        <taxon>Bacteria</taxon>
        <taxon>Bacillati</taxon>
        <taxon>Actinomycetota</taxon>
        <taxon>Actinomycetes</taxon>
        <taxon>Streptosporangiales</taxon>
        <taxon>Nocardiopsidaceae</taxon>
        <taxon>Streptomonospora</taxon>
    </lineage>
</organism>
<keyword evidence="3" id="KW-1185">Reference proteome</keyword>
<gene>
    <name evidence="2" type="ORF">LP52_18445</name>
</gene>
<feature type="compositionally biased region" description="Low complexity" evidence="1">
    <location>
        <begin position="1"/>
        <end position="11"/>
    </location>
</feature>
<dbReference type="Pfam" id="PF11303">
    <property type="entry name" value="DUF3105"/>
    <property type="match status" value="1"/>
</dbReference>
<feature type="region of interest" description="Disordered" evidence="1">
    <location>
        <begin position="155"/>
        <end position="176"/>
    </location>
</feature>
<accession>A0A0C2JF83</accession>
<sequence length="176" mass="19013">MLGDLGDSGDSGAAGGAPQPGRVEPGDIEGVRTFADVSREHTEDPVSYDVYPPPGGEHHPVWQNCGVYSRELVPEHVVHSLEHGAVWISYREDLPGGQAEELERLYEQGDYLIVSPAHPRQQEDIVAVAWGKRLVVEDLGDDQSLIDFLNTYVQGPQTPEPGAPCTGGTDETMQAA</sequence>
<dbReference type="STRING" id="183763.LP52_18445"/>
<dbReference type="Proteomes" id="UP000031675">
    <property type="component" value="Unassembled WGS sequence"/>
</dbReference>
<evidence type="ECO:0000256" key="1">
    <source>
        <dbReference type="SAM" id="MobiDB-lite"/>
    </source>
</evidence>
<evidence type="ECO:0000313" key="2">
    <source>
        <dbReference type="EMBL" id="KIH97565.1"/>
    </source>
</evidence>
<dbReference type="EMBL" id="JROO01000036">
    <property type="protein sequence ID" value="KIH97565.1"/>
    <property type="molecule type" value="Genomic_DNA"/>
</dbReference>
<dbReference type="AlphaFoldDB" id="A0A0C2JF83"/>